<name>A0ABN1BH50_9BURK</name>
<dbReference type="InterPro" id="IPR000847">
    <property type="entry name" value="LysR_HTH_N"/>
</dbReference>
<dbReference type="Gene3D" id="3.40.190.290">
    <property type="match status" value="1"/>
</dbReference>
<comment type="similarity">
    <text evidence="1">Belongs to the LysR transcriptional regulatory family.</text>
</comment>
<reference evidence="6 7" key="1">
    <citation type="journal article" date="2019" name="Int. J. Syst. Evol. Microbiol.">
        <title>The Global Catalogue of Microorganisms (GCM) 10K type strain sequencing project: providing services to taxonomists for standard genome sequencing and annotation.</title>
        <authorList>
            <consortium name="The Broad Institute Genomics Platform"/>
            <consortium name="The Broad Institute Genome Sequencing Center for Infectious Disease"/>
            <person name="Wu L."/>
            <person name="Ma J."/>
        </authorList>
    </citation>
    <scope>NUCLEOTIDE SEQUENCE [LARGE SCALE GENOMIC DNA]</scope>
    <source>
        <strain evidence="6 7">JCM 14330</strain>
    </source>
</reference>
<dbReference type="InterPro" id="IPR005119">
    <property type="entry name" value="LysR_subst-bd"/>
</dbReference>
<dbReference type="PROSITE" id="PS50931">
    <property type="entry name" value="HTH_LYSR"/>
    <property type="match status" value="1"/>
</dbReference>
<comment type="caution">
    <text evidence="6">The sequence shown here is derived from an EMBL/GenBank/DDBJ whole genome shotgun (WGS) entry which is preliminary data.</text>
</comment>
<keyword evidence="4" id="KW-0804">Transcription</keyword>
<sequence length="306" mass="33794">MSRLPDLEAWAIFAKVAETGSFARAAAELSLSQATVSKAVSRLEGRMKTVLFHRTSRRISLTESGLAALERASRILEEGEAVESEVTEQSSSPRGPIRMTAPMSFGISHVAPVLPAFMARYPEVTLDVHFSDEQVDLIEKRFDLALRISTLADSSLLVRRLCTVRILLVGSPAYFEQHGRPRHPRELAGHRALQYAYARGGSSWRFRHARHGEFTQAMPTPLRVNNAEALAPALRAGAGLALQPEFLAWQDLQSGALETAMDDWQVDPIALHLVTPPGRGRPARVQALMEYLTAHFVGEPWARAID</sequence>
<dbReference type="RefSeq" id="WP_087837818.1">
    <property type="nucleotide sequence ID" value="NZ_BAAAEN010000003.1"/>
</dbReference>
<dbReference type="CDD" id="cd08422">
    <property type="entry name" value="PBP2_CrgA_like"/>
    <property type="match status" value="1"/>
</dbReference>
<keyword evidence="7" id="KW-1185">Reference proteome</keyword>
<evidence type="ECO:0000259" key="5">
    <source>
        <dbReference type="PROSITE" id="PS50931"/>
    </source>
</evidence>
<dbReference type="Pfam" id="PF03466">
    <property type="entry name" value="LysR_substrate"/>
    <property type="match status" value="1"/>
</dbReference>
<dbReference type="EMBL" id="BAAAEN010000003">
    <property type="protein sequence ID" value="GAA0497917.1"/>
    <property type="molecule type" value="Genomic_DNA"/>
</dbReference>
<dbReference type="InterPro" id="IPR036390">
    <property type="entry name" value="WH_DNA-bd_sf"/>
</dbReference>
<evidence type="ECO:0000313" key="7">
    <source>
        <dbReference type="Proteomes" id="UP001501706"/>
    </source>
</evidence>
<organism evidence="6 7">
    <name type="scientific">Pigmentiphaga daeguensis</name>
    <dbReference type="NCBI Taxonomy" id="414049"/>
    <lineage>
        <taxon>Bacteria</taxon>
        <taxon>Pseudomonadati</taxon>
        <taxon>Pseudomonadota</taxon>
        <taxon>Betaproteobacteria</taxon>
        <taxon>Burkholderiales</taxon>
        <taxon>Alcaligenaceae</taxon>
        <taxon>Pigmentiphaga</taxon>
    </lineage>
</organism>
<dbReference type="Proteomes" id="UP001501706">
    <property type="component" value="Unassembled WGS sequence"/>
</dbReference>
<proteinExistence type="inferred from homology"/>
<dbReference type="SUPFAM" id="SSF46785">
    <property type="entry name" value="Winged helix' DNA-binding domain"/>
    <property type="match status" value="1"/>
</dbReference>
<dbReference type="PANTHER" id="PTHR30537:SF5">
    <property type="entry name" value="HTH-TYPE TRANSCRIPTIONAL ACTIVATOR TTDR-RELATED"/>
    <property type="match status" value="1"/>
</dbReference>
<dbReference type="Gene3D" id="1.10.10.10">
    <property type="entry name" value="Winged helix-like DNA-binding domain superfamily/Winged helix DNA-binding domain"/>
    <property type="match status" value="1"/>
</dbReference>
<dbReference type="PANTHER" id="PTHR30537">
    <property type="entry name" value="HTH-TYPE TRANSCRIPTIONAL REGULATOR"/>
    <property type="match status" value="1"/>
</dbReference>
<evidence type="ECO:0000256" key="3">
    <source>
        <dbReference type="ARBA" id="ARBA00023125"/>
    </source>
</evidence>
<feature type="domain" description="HTH lysR-type" evidence="5">
    <location>
        <begin position="5"/>
        <end position="62"/>
    </location>
</feature>
<dbReference type="PRINTS" id="PR00039">
    <property type="entry name" value="HTHLYSR"/>
</dbReference>
<protein>
    <submittedName>
        <fullName evidence="6">LysR family transcriptional regulator</fullName>
    </submittedName>
</protein>
<keyword evidence="2" id="KW-0805">Transcription regulation</keyword>
<dbReference type="SUPFAM" id="SSF53850">
    <property type="entry name" value="Periplasmic binding protein-like II"/>
    <property type="match status" value="1"/>
</dbReference>
<evidence type="ECO:0000313" key="6">
    <source>
        <dbReference type="EMBL" id="GAA0497917.1"/>
    </source>
</evidence>
<evidence type="ECO:0000256" key="4">
    <source>
        <dbReference type="ARBA" id="ARBA00023163"/>
    </source>
</evidence>
<accession>A0ABN1BH50</accession>
<gene>
    <name evidence="6" type="ORF">GCM10009097_12770</name>
</gene>
<dbReference type="Pfam" id="PF00126">
    <property type="entry name" value="HTH_1"/>
    <property type="match status" value="1"/>
</dbReference>
<evidence type="ECO:0000256" key="2">
    <source>
        <dbReference type="ARBA" id="ARBA00023015"/>
    </source>
</evidence>
<dbReference type="InterPro" id="IPR058163">
    <property type="entry name" value="LysR-type_TF_proteobact-type"/>
</dbReference>
<dbReference type="InterPro" id="IPR036388">
    <property type="entry name" value="WH-like_DNA-bd_sf"/>
</dbReference>
<evidence type="ECO:0000256" key="1">
    <source>
        <dbReference type="ARBA" id="ARBA00009437"/>
    </source>
</evidence>
<keyword evidence="3" id="KW-0238">DNA-binding</keyword>